<keyword evidence="4 7" id="KW-1133">Transmembrane helix</keyword>
<dbReference type="CDD" id="cd14475">
    <property type="entry name" value="SPX_SYG1_like"/>
    <property type="match status" value="1"/>
</dbReference>
<feature type="transmembrane region" description="Helical" evidence="7">
    <location>
        <begin position="638"/>
        <end position="657"/>
    </location>
</feature>
<feature type="region of interest" description="Disordered" evidence="6">
    <location>
        <begin position="937"/>
        <end position="1003"/>
    </location>
</feature>
<dbReference type="PROSITE" id="PS51380">
    <property type="entry name" value="EXS"/>
    <property type="match status" value="1"/>
</dbReference>
<feature type="region of interest" description="Disordered" evidence="6">
    <location>
        <begin position="1017"/>
        <end position="1139"/>
    </location>
</feature>
<feature type="compositionally biased region" description="Basic and acidic residues" evidence="6">
    <location>
        <begin position="191"/>
        <end position="208"/>
    </location>
</feature>
<evidence type="ECO:0000313" key="10">
    <source>
        <dbReference type="EMBL" id="KAK5096974.1"/>
    </source>
</evidence>
<dbReference type="Proteomes" id="UP001345013">
    <property type="component" value="Unassembled WGS sequence"/>
</dbReference>
<feature type="region of interest" description="Disordered" evidence="6">
    <location>
        <begin position="411"/>
        <end position="439"/>
    </location>
</feature>
<feature type="region of interest" description="Disordered" evidence="6">
    <location>
        <begin position="109"/>
        <end position="223"/>
    </location>
</feature>
<dbReference type="Pfam" id="PF03105">
    <property type="entry name" value="SPX"/>
    <property type="match status" value="1"/>
</dbReference>
<evidence type="ECO:0000256" key="6">
    <source>
        <dbReference type="SAM" id="MobiDB-lite"/>
    </source>
</evidence>
<dbReference type="PROSITE" id="PS51382">
    <property type="entry name" value="SPX"/>
    <property type="match status" value="1"/>
</dbReference>
<feature type="transmembrane region" description="Helical" evidence="7">
    <location>
        <begin position="820"/>
        <end position="843"/>
    </location>
</feature>
<dbReference type="InterPro" id="IPR004342">
    <property type="entry name" value="EXS_C"/>
</dbReference>
<dbReference type="EMBL" id="JAVRRG010000020">
    <property type="protein sequence ID" value="KAK5096974.1"/>
    <property type="molecule type" value="Genomic_DNA"/>
</dbReference>
<evidence type="ECO:0000313" key="11">
    <source>
        <dbReference type="Proteomes" id="UP001345013"/>
    </source>
</evidence>
<feature type="domain" description="SPX" evidence="9">
    <location>
        <begin position="1"/>
        <end position="497"/>
    </location>
</feature>
<organism evidence="10 11">
    <name type="scientific">Lithohypha guttulata</name>
    <dbReference type="NCBI Taxonomy" id="1690604"/>
    <lineage>
        <taxon>Eukaryota</taxon>
        <taxon>Fungi</taxon>
        <taxon>Dikarya</taxon>
        <taxon>Ascomycota</taxon>
        <taxon>Pezizomycotina</taxon>
        <taxon>Eurotiomycetes</taxon>
        <taxon>Chaetothyriomycetidae</taxon>
        <taxon>Chaetothyriales</taxon>
        <taxon>Trichomeriaceae</taxon>
        <taxon>Lithohypha</taxon>
    </lineage>
</organism>
<dbReference type="PANTHER" id="PTHR10783">
    <property type="entry name" value="XENOTROPIC AND POLYTROPIC RETROVIRUS RECEPTOR 1-RELATED"/>
    <property type="match status" value="1"/>
</dbReference>
<feature type="transmembrane region" description="Helical" evidence="7">
    <location>
        <begin position="589"/>
        <end position="609"/>
    </location>
</feature>
<comment type="caution">
    <text evidence="10">The sequence shown here is derived from an EMBL/GenBank/DDBJ whole genome shotgun (WGS) entry which is preliminary data.</text>
</comment>
<evidence type="ECO:0000256" key="5">
    <source>
        <dbReference type="ARBA" id="ARBA00023136"/>
    </source>
</evidence>
<sequence length="1139" mass="130613">MKFAKELEDDLVPEWRAKYINYKQGKKKIKAISKALRNANRTPRLTGRPQLSHTSSAASIPYTHYDFMSRADRKALYGAGANGQQDGAANGHALRNLQVARKMSTTMFTTSPPIHDLMENRPGSSSDGSDDSEEERTPLKRMTSGSSNARMPVSYGSFSPTDKGDPTSIPTTPKTPGRMPKLSLPDPALDPGRERTQSVDPAPERSVSERPGQVPQLKDMERPENIKHNSVPMMKRIVQKTIDQRTQLLQHSPKSPRAKPSARDRLGKVFRPRQIDSPNVSQIQRQAYNDLDARQDDFFNFLDKELDKVERFYQMKEDEAQARLDVLRAQLHEHRDQRARDMKLDREGRNHLIRQDDDLSQVLAETPLPSMPKRELNSATENGGLIRDVFKHGFKHEPKIGKTSKAMENLASPPIAPQTHGDDSRRDYVKKKKKPVKGNETVPHRFAKRRLKLALQEFYRGMELLKSYALLNRTGFRKINKKYDKAVNARPPLRYLNEKVSEAHFVKSTVIDEFLVAVEDLYARYFERGNRKVAVSRLRSKARSGDRSGSTFRNGLWLAAGTCFGIAGVYNGFGILFNSTPEMNTTTSYLLQMYAGYFLALLLFLIFVLDCKIWTMSRINYVFVFEYDTRHTLDWRQLAEIPCFFLFLEGFIVWINFELGEGHIMYRYWPVVLISLTLITMALPYKWLYYHARKWWAFSNFRLLFAGLYPVEWRDFFLGDMYTSETYAMSQIEVFFCVYRHNWDNPPQCNSSSSMLLGFFTCLPAIWRFLQCVRRYKDSGNWFPHLANCAKYTGNILYYMTLSLYRLHVRTDSARTYRTIFIVFAALNAIYSSLWDIFMDWSLGNLYAKHRGLRTHLAYRRKWVYYAAIVFDVVLRHQWILYAIFTEDLQHSSAVSFFVGLAEVLRRGVWALFRVENEHTNNVLKFRASRDIPLPYQLPENAETGAPEQESETVRRRKQAGPKRTRDEPVGTATGTDHDLERQSTTDSGSITRRHMTNTPALRALQRVGTVIAAAHSQDFTKKKRPEVVGDSPGDEAMLKGDEHDSSDEDDDDPRHEIEGSMVDEEEDRHEEEGHGEEGVMDDVNGGEGSSSDGQAHERPGVTEVQNEEDIDEVRSIAESFTPKAGLRGGASSSKKKDI</sequence>
<feature type="transmembrane region" description="Helical" evidence="7">
    <location>
        <begin position="556"/>
        <end position="577"/>
    </location>
</feature>
<keyword evidence="10" id="KW-0675">Receptor</keyword>
<dbReference type="PANTHER" id="PTHR10783:SF103">
    <property type="entry name" value="SOLUTE CARRIER FAMILY 53 MEMBER 1"/>
    <property type="match status" value="1"/>
</dbReference>
<keyword evidence="3 7" id="KW-0812">Transmembrane</keyword>
<proteinExistence type="inferred from homology"/>
<evidence type="ECO:0000256" key="3">
    <source>
        <dbReference type="ARBA" id="ARBA00022692"/>
    </source>
</evidence>
<comment type="subcellular location">
    <subcellularLocation>
        <location evidence="1">Membrane</location>
        <topology evidence="1">Multi-pass membrane protein</topology>
    </subcellularLocation>
</comment>
<evidence type="ECO:0000256" key="1">
    <source>
        <dbReference type="ARBA" id="ARBA00004141"/>
    </source>
</evidence>
<feature type="transmembrane region" description="Helical" evidence="7">
    <location>
        <begin position="669"/>
        <end position="688"/>
    </location>
</feature>
<evidence type="ECO:0000256" key="7">
    <source>
        <dbReference type="SAM" id="Phobius"/>
    </source>
</evidence>
<evidence type="ECO:0000256" key="4">
    <source>
        <dbReference type="ARBA" id="ARBA00022989"/>
    </source>
</evidence>
<evidence type="ECO:0000256" key="2">
    <source>
        <dbReference type="ARBA" id="ARBA00009665"/>
    </source>
</evidence>
<evidence type="ECO:0000259" key="9">
    <source>
        <dbReference type="PROSITE" id="PS51382"/>
    </source>
</evidence>
<protein>
    <submittedName>
        <fullName evidence="10">Xenotropic and polytropic retrovirus receptor 1</fullName>
    </submittedName>
</protein>
<keyword evidence="5 7" id="KW-0472">Membrane</keyword>
<accession>A0ABR0KHW5</accession>
<feature type="domain" description="EXS" evidence="8">
    <location>
        <begin position="748"/>
        <end position="946"/>
    </location>
</feature>
<name>A0ABR0KHW5_9EURO</name>
<evidence type="ECO:0000259" key="8">
    <source>
        <dbReference type="PROSITE" id="PS51380"/>
    </source>
</evidence>
<reference evidence="10 11" key="1">
    <citation type="submission" date="2023-08" db="EMBL/GenBank/DDBJ databases">
        <title>Black Yeasts Isolated from many extreme environments.</title>
        <authorList>
            <person name="Coleine C."/>
            <person name="Stajich J.E."/>
            <person name="Selbmann L."/>
        </authorList>
    </citation>
    <scope>NUCLEOTIDE SEQUENCE [LARGE SCALE GENOMIC DNA]</scope>
    <source>
        <strain evidence="10 11">CCFEE 5885</strain>
    </source>
</reference>
<dbReference type="InterPro" id="IPR004331">
    <property type="entry name" value="SPX_dom"/>
</dbReference>
<dbReference type="Pfam" id="PF03124">
    <property type="entry name" value="EXS"/>
    <property type="match status" value="1"/>
</dbReference>
<keyword evidence="11" id="KW-1185">Reference proteome</keyword>
<comment type="similarity">
    <text evidence="2">Belongs to the SYG1 (TC 2.A.94) family.</text>
</comment>
<gene>
    <name evidence="10" type="primary">SYG1</name>
    <name evidence="10" type="ORF">LTR24_002415</name>
</gene>